<gene>
    <name evidence="2" type="ORF">Acr_25g0005780</name>
</gene>
<accession>A0A7J0GZC5</accession>
<reference evidence="2 3" key="1">
    <citation type="submission" date="2019-07" db="EMBL/GenBank/DDBJ databases">
        <title>De Novo Assembly of kiwifruit Actinidia rufa.</title>
        <authorList>
            <person name="Sugita-Konishi S."/>
            <person name="Sato K."/>
            <person name="Mori E."/>
            <person name="Abe Y."/>
            <person name="Kisaki G."/>
            <person name="Hamano K."/>
            <person name="Suezawa K."/>
            <person name="Otani M."/>
            <person name="Fukuda T."/>
            <person name="Manabe T."/>
            <person name="Gomi K."/>
            <person name="Tabuchi M."/>
            <person name="Akimitsu K."/>
            <person name="Kataoka I."/>
        </authorList>
    </citation>
    <scope>NUCLEOTIDE SEQUENCE [LARGE SCALE GENOMIC DNA]</scope>
    <source>
        <strain evidence="3">cv. Fuchu</strain>
    </source>
</reference>
<evidence type="ECO:0000313" key="3">
    <source>
        <dbReference type="Proteomes" id="UP000585474"/>
    </source>
</evidence>
<feature type="compositionally biased region" description="Low complexity" evidence="1">
    <location>
        <begin position="48"/>
        <end position="60"/>
    </location>
</feature>
<evidence type="ECO:0000256" key="1">
    <source>
        <dbReference type="SAM" id="MobiDB-lite"/>
    </source>
</evidence>
<keyword evidence="3" id="KW-1185">Reference proteome</keyword>
<protein>
    <submittedName>
        <fullName evidence="2">Uncharacterized protein</fullName>
    </submittedName>
</protein>
<sequence length="88" mass="8927">MASVKAEKLLVMTQLFEPMKKKPAKASDGGASKSTPASKADPKRAHGDNAGAGDNNNAGATAVVGEDGDGSKIDDGKDDVNNKGQKKS</sequence>
<dbReference type="EMBL" id="BJWL01000025">
    <property type="protein sequence ID" value="GFZ16169.1"/>
    <property type="molecule type" value="Genomic_DNA"/>
</dbReference>
<comment type="caution">
    <text evidence="2">The sequence shown here is derived from an EMBL/GenBank/DDBJ whole genome shotgun (WGS) entry which is preliminary data.</text>
</comment>
<dbReference type="Proteomes" id="UP000585474">
    <property type="component" value="Unassembled WGS sequence"/>
</dbReference>
<organism evidence="2 3">
    <name type="scientific">Actinidia rufa</name>
    <dbReference type="NCBI Taxonomy" id="165716"/>
    <lineage>
        <taxon>Eukaryota</taxon>
        <taxon>Viridiplantae</taxon>
        <taxon>Streptophyta</taxon>
        <taxon>Embryophyta</taxon>
        <taxon>Tracheophyta</taxon>
        <taxon>Spermatophyta</taxon>
        <taxon>Magnoliopsida</taxon>
        <taxon>eudicotyledons</taxon>
        <taxon>Gunneridae</taxon>
        <taxon>Pentapetalae</taxon>
        <taxon>asterids</taxon>
        <taxon>Ericales</taxon>
        <taxon>Actinidiaceae</taxon>
        <taxon>Actinidia</taxon>
    </lineage>
</organism>
<evidence type="ECO:0000313" key="2">
    <source>
        <dbReference type="EMBL" id="GFZ16169.1"/>
    </source>
</evidence>
<feature type="compositionally biased region" description="Basic and acidic residues" evidence="1">
    <location>
        <begin position="69"/>
        <end position="81"/>
    </location>
</feature>
<proteinExistence type="predicted"/>
<dbReference type="AlphaFoldDB" id="A0A7J0GZC5"/>
<name>A0A7J0GZC5_9ERIC</name>
<feature type="region of interest" description="Disordered" evidence="1">
    <location>
        <begin position="16"/>
        <end position="88"/>
    </location>
</feature>